<proteinExistence type="predicted"/>
<dbReference type="AlphaFoldDB" id="A0A839K1J8"/>
<organism evidence="2 3">
    <name type="scientific">Variimorphobacter saccharofermentans</name>
    <dbReference type="NCBI Taxonomy" id="2755051"/>
    <lineage>
        <taxon>Bacteria</taxon>
        <taxon>Bacillati</taxon>
        <taxon>Bacillota</taxon>
        <taxon>Clostridia</taxon>
        <taxon>Lachnospirales</taxon>
        <taxon>Lachnospiraceae</taxon>
        <taxon>Variimorphobacter</taxon>
    </lineage>
</organism>
<gene>
    <name evidence="2" type="ORF">H0486_11535</name>
</gene>
<evidence type="ECO:0000313" key="3">
    <source>
        <dbReference type="Proteomes" id="UP000574276"/>
    </source>
</evidence>
<evidence type="ECO:0000313" key="2">
    <source>
        <dbReference type="EMBL" id="MBB2183510.1"/>
    </source>
</evidence>
<sequence length="131" mass="14267">MCYLRKIIGWVALLLISAALGFVLFRYAPPLSFRIEKWTQNAGPLILLFYAAFIAAYIAVTWVENKIAQWSDVNGNTVLAVLCAILTGGAVSVVFAINIWNDAYGDGWVALGYLIFIGIASGVFAFIGVKD</sequence>
<feature type="transmembrane region" description="Helical" evidence="1">
    <location>
        <begin position="107"/>
        <end position="129"/>
    </location>
</feature>
<keyword evidence="1" id="KW-0812">Transmembrane</keyword>
<feature type="transmembrane region" description="Helical" evidence="1">
    <location>
        <begin position="45"/>
        <end position="63"/>
    </location>
</feature>
<accession>A0A839K1J8</accession>
<dbReference type="RefSeq" id="WP_228353159.1">
    <property type="nucleotide sequence ID" value="NZ_JACEGA010000001.1"/>
</dbReference>
<evidence type="ECO:0000256" key="1">
    <source>
        <dbReference type="SAM" id="Phobius"/>
    </source>
</evidence>
<feature type="transmembrane region" description="Helical" evidence="1">
    <location>
        <begin position="75"/>
        <end position="101"/>
    </location>
</feature>
<keyword evidence="3" id="KW-1185">Reference proteome</keyword>
<protein>
    <submittedName>
        <fullName evidence="2">Uncharacterized protein</fullName>
    </submittedName>
</protein>
<keyword evidence="1" id="KW-0472">Membrane</keyword>
<keyword evidence="1" id="KW-1133">Transmembrane helix</keyword>
<reference evidence="2 3" key="1">
    <citation type="submission" date="2020-07" db="EMBL/GenBank/DDBJ databases">
        <title>Characterization and genome sequencing of isolate MD1, a novel member within the family Lachnospiraceae.</title>
        <authorList>
            <person name="Rettenmaier R."/>
            <person name="Di Bello L."/>
            <person name="Zinser C."/>
            <person name="Scheitz K."/>
            <person name="Liebl W."/>
            <person name="Zverlov V."/>
        </authorList>
    </citation>
    <scope>NUCLEOTIDE SEQUENCE [LARGE SCALE GENOMIC DNA]</scope>
    <source>
        <strain evidence="2 3">MD1</strain>
    </source>
</reference>
<comment type="caution">
    <text evidence="2">The sequence shown here is derived from an EMBL/GenBank/DDBJ whole genome shotgun (WGS) entry which is preliminary data.</text>
</comment>
<name>A0A839K1J8_9FIRM</name>
<dbReference type="EMBL" id="JACEGA010000001">
    <property type="protein sequence ID" value="MBB2183510.1"/>
    <property type="molecule type" value="Genomic_DNA"/>
</dbReference>
<dbReference type="Proteomes" id="UP000574276">
    <property type="component" value="Unassembled WGS sequence"/>
</dbReference>
<feature type="transmembrane region" description="Helical" evidence="1">
    <location>
        <begin position="7"/>
        <end position="25"/>
    </location>
</feature>